<evidence type="ECO:0000313" key="3">
    <source>
        <dbReference type="Proteomes" id="UP001610100"/>
    </source>
</evidence>
<proteinExistence type="predicted"/>
<dbReference type="RefSeq" id="WP_344741301.1">
    <property type="nucleotide sequence ID" value="NZ_BAABAY010000002.1"/>
</dbReference>
<dbReference type="EMBL" id="JBAWKB010000002">
    <property type="protein sequence ID" value="MFH6772044.1"/>
    <property type="molecule type" value="Genomic_DNA"/>
</dbReference>
<gene>
    <name evidence="2" type="primary">ligD</name>
    <name evidence="2" type="ORF">V8G58_08870</name>
</gene>
<keyword evidence="3" id="KW-1185">Reference proteome</keyword>
<comment type="caution">
    <text evidence="2">The sequence shown here is derived from an EMBL/GenBank/DDBJ whole genome shotgun (WGS) entry which is preliminary data.</text>
</comment>
<keyword evidence="2" id="KW-0436">Ligase</keyword>
<dbReference type="Proteomes" id="UP001610100">
    <property type="component" value="Unassembled WGS sequence"/>
</dbReference>
<dbReference type="PANTHER" id="PTHR42705:SF2">
    <property type="entry name" value="BIFUNCTIONAL NON-HOMOLOGOUS END JOINING PROTEIN LIGD"/>
    <property type="match status" value="1"/>
</dbReference>
<protein>
    <submittedName>
        <fullName evidence="2">Non-homologous end-joining DNA ligase</fullName>
        <ecNumber evidence="2">6.5.1.1</ecNumber>
    </submittedName>
</protein>
<dbReference type="EC" id="6.5.1.1" evidence="2"/>
<organism evidence="2 3">
    <name type="scientific">Gaetbulibacter aestuarii</name>
    <dbReference type="NCBI Taxonomy" id="1502358"/>
    <lineage>
        <taxon>Bacteria</taxon>
        <taxon>Pseudomonadati</taxon>
        <taxon>Bacteroidota</taxon>
        <taxon>Flavobacteriia</taxon>
        <taxon>Flavobacteriales</taxon>
        <taxon>Flavobacteriaceae</taxon>
        <taxon>Gaetbulibacter</taxon>
    </lineage>
</organism>
<dbReference type="InterPro" id="IPR052171">
    <property type="entry name" value="NHEJ_LigD"/>
</dbReference>
<reference evidence="2 3" key="1">
    <citation type="submission" date="2024-02" db="EMBL/GenBank/DDBJ databases">
        <title>A Gaetbulibacter species isolated from tidal flats and genomic insights of their niches.</title>
        <authorList>
            <person name="Ye Y."/>
        </authorList>
    </citation>
    <scope>NUCLEOTIDE SEQUENCE [LARGE SCALE GENOMIC DNA]</scope>
    <source>
        <strain evidence="2 3">KYW382</strain>
    </source>
</reference>
<feature type="domain" description="DNA ligase D polymerase" evidence="1">
    <location>
        <begin position="35"/>
        <end position="293"/>
    </location>
</feature>
<dbReference type="GO" id="GO:0003910">
    <property type="term" value="F:DNA ligase (ATP) activity"/>
    <property type="evidence" value="ECO:0007669"/>
    <property type="project" value="UniProtKB-EC"/>
</dbReference>
<evidence type="ECO:0000259" key="1">
    <source>
        <dbReference type="Pfam" id="PF21686"/>
    </source>
</evidence>
<dbReference type="InterPro" id="IPR014145">
    <property type="entry name" value="LigD_pol_dom"/>
</dbReference>
<dbReference type="CDD" id="cd04861">
    <property type="entry name" value="LigD_Pol_like"/>
    <property type="match status" value="1"/>
</dbReference>
<accession>A0ABW7MYY0</accession>
<evidence type="ECO:0000313" key="2">
    <source>
        <dbReference type="EMBL" id="MFH6772044.1"/>
    </source>
</evidence>
<sequence>MESPATSPLVWQIDDHDLVISNPKKIYWPGEGISKLELLEYYKAMAPTLLPYFKERPFTVQFFPRGINDFSYYKRNFDEESDHYDHFTTASYDEISQHKSIQVPLLDKAIGLLWLASKGGIEFHLWGSKMPDYEYPDMVIFDLDISPKTNFKKVLEAALHLRDLLKEHGLKSFSKTSGGKGLHVYVPIKAKYSFEFVREWAKTIDQELMDRYPRLITSERQGQKTHAGDKVTIDYMQNVISRNTAAPYTVRAFKKAPVSAPISWEEVAKAHITPADFTIKNMPERLQNIGDIFKPVLTLKQDVSL</sequence>
<dbReference type="Gene3D" id="3.90.920.10">
    <property type="entry name" value="DNA primase, PRIM domain"/>
    <property type="match status" value="1"/>
</dbReference>
<dbReference type="Pfam" id="PF21686">
    <property type="entry name" value="LigD_Prim-Pol"/>
    <property type="match status" value="1"/>
</dbReference>
<dbReference type="NCBIfam" id="TIGR02778">
    <property type="entry name" value="ligD_pol"/>
    <property type="match status" value="1"/>
</dbReference>
<name>A0ABW7MYY0_9FLAO</name>
<dbReference type="PANTHER" id="PTHR42705">
    <property type="entry name" value="BIFUNCTIONAL NON-HOMOLOGOUS END JOINING PROTEIN LIGD"/>
    <property type="match status" value="1"/>
</dbReference>